<evidence type="ECO:0000256" key="12">
    <source>
        <dbReference type="ARBA" id="ARBA00048418"/>
    </source>
</evidence>
<dbReference type="InterPro" id="IPR024026">
    <property type="entry name" value="3'-RNA_MeTfrase_Hen1_bac"/>
</dbReference>
<feature type="domain" description="Hen1 N-terminal" evidence="14">
    <location>
        <begin position="1"/>
        <end position="238"/>
    </location>
</feature>
<keyword evidence="10" id="KW-0943">RNA-mediated gene silencing</keyword>
<organism evidence="15 16">
    <name type="scientific">Chitinophaga skermanii</name>
    <dbReference type="NCBI Taxonomy" id="331697"/>
    <lineage>
        <taxon>Bacteria</taxon>
        <taxon>Pseudomonadati</taxon>
        <taxon>Bacteroidota</taxon>
        <taxon>Chitinophagia</taxon>
        <taxon>Chitinophagales</taxon>
        <taxon>Chitinophagaceae</taxon>
        <taxon>Chitinophaga</taxon>
    </lineage>
</organism>
<evidence type="ECO:0000256" key="8">
    <source>
        <dbReference type="ARBA" id="ARBA00022842"/>
    </source>
</evidence>
<keyword evidence="16" id="KW-1185">Reference proteome</keyword>
<evidence type="ECO:0000313" key="16">
    <source>
        <dbReference type="Proteomes" id="UP000249547"/>
    </source>
</evidence>
<evidence type="ECO:0000256" key="1">
    <source>
        <dbReference type="ARBA" id="ARBA00001946"/>
    </source>
</evidence>
<gene>
    <name evidence="15" type="ORF">LX64_01375</name>
</gene>
<evidence type="ECO:0000259" key="14">
    <source>
        <dbReference type="Pfam" id="PF12623"/>
    </source>
</evidence>
<dbReference type="GO" id="GO:0046872">
    <property type="term" value="F:metal ion binding"/>
    <property type="evidence" value="ECO:0007669"/>
    <property type="project" value="UniProtKB-KW"/>
</dbReference>
<evidence type="ECO:0000256" key="3">
    <source>
        <dbReference type="ARBA" id="ARBA00021330"/>
    </source>
</evidence>
<keyword evidence="9" id="KW-0694">RNA-binding</keyword>
<dbReference type="GO" id="GO:0090486">
    <property type="term" value="F:small RNA 2'-O-methyltransferase activity"/>
    <property type="evidence" value="ECO:0007669"/>
    <property type="project" value="UniProtKB-EC"/>
</dbReference>
<proteinExistence type="inferred from homology"/>
<dbReference type="Pfam" id="PF08242">
    <property type="entry name" value="Methyltransf_12"/>
    <property type="match status" value="1"/>
</dbReference>
<keyword evidence="8" id="KW-0460">Magnesium</keyword>
<evidence type="ECO:0000313" key="15">
    <source>
        <dbReference type="EMBL" id="RAJ08721.1"/>
    </source>
</evidence>
<dbReference type="Gene3D" id="3.40.50.150">
    <property type="entry name" value="Vaccinia Virus protein VP39"/>
    <property type="match status" value="1"/>
</dbReference>
<dbReference type="NCBIfam" id="TIGR04074">
    <property type="entry name" value="bacter_Hen1"/>
    <property type="match status" value="1"/>
</dbReference>
<keyword evidence="5 15" id="KW-0808">Transferase</keyword>
<evidence type="ECO:0000256" key="2">
    <source>
        <dbReference type="ARBA" id="ARBA00009026"/>
    </source>
</evidence>
<protein>
    <recommendedName>
        <fullName evidence="3">Small RNA 2'-O-methyltransferase</fullName>
        <ecNumber evidence="11">2.1.1.386</ecNumber>
    </recommendedName>
</protein>
<keyword evidence="4 15" id="KW-0489">Methyltransferase</keyword>
<dbReference type="InterPro" id="IPR024740">
    <property type="entry name" value="Hen1_N"/>
</dbReference>
<dbReference type="GO" id="GO:0031047">
    <property type="term" value="P:regulatory ncRNA-mediated gene silencing"/>
    <property type="evidence" value="ECO:0007669"/>
    <property type="project" value="UniProtKB-KW"/>
</dbReference>
<comment type="caution">
    <text evidence="15">The sequence shown here is derived from an EMBL/GenBank/DDBJ whole genome shotgun (WGS) entry which is preliminary data.</text>
</comment>
<dbReference type="EC" id="2.1.1.386" evidence="11"/>
<evidence type="ECO:0000256" key="11">
    <source>
        <dbReference type="ARBA" id="ARBA00035025"/>
    </source>
</evidence>
<dbReference type="GO" id="GO:0001510">
    <property type="term" value="P:RNA methylation"/>
    <property type="evidence" value="ECO:0007669"/>
    <property type="project" value="InterPro"/>
</dbReference>
<dbReference type="Pfam" id="PF12623">
    <property type="entry name" value="Hen1_L"/>
    <property type="match status" value="1"/>
</dbReference>
<name>A0A327QWL4_9BACT</name>
<dbReference type="PANTHER" id="PTHR21404:SF3">
    <property type="entry name" value="SMALL RNA 2'-O-METHYLTRANSFERASE"/>
    <property type="match status" value="1"/>
</dbReference>
<keyword evidence="6" id="KW-0949">S-adenosyl-L-methionine</keyword>
<evidence type="ECO:0000256" key="4">
    <source>
        <dbReference type="ARBA" id="ARBA00022603"/>
    </source>
</evidence>
<dbReference type="EMBL" id="QLLL01000002">
    <property type="protein sequence ID" value="RAJ08721.1"/>
    <property type="molecule type" value="Genomic_DNA"/>
</dbReference>
<dbReference type="PANTHER" id="PTHR21404">
    <property type="entry name" value="HEN1"/>
    <property type="match status" value="1"/>
</dbReference>
<keyword evidence="7" id="KW-0479">Metal-binding</keyword>
<evidence type="ECO:0000256" key="9">
    <source>
        <dbReference type="ARBA" id="ARBA00022884"/>
    </source>
</evidence>
<evidence type="ECO:0000259" key="13">
    <source>
        <dbReference type="Pfam" id="PF08242"/>
    </source>
</evidence>
<evidence type="ECO:0000256" key="10">
    <source>
        <dbReference type="ARBA" id="ARBA00023158"/>
    </source>
</evidence>
<dbReference type="Gene3D" id="3.30.1610.20">
    <property type="entry name" value="Hen1, N-terminal domain"/>
    <property type="match status" value="1"/>
</dbReference>
<dbReference type="RefSeq" id="WP_111596836.1">
    <property type="nucleotide sequence ID" value="NZ_QLLL01000002.1"/>
</dbReference>
<reference evidence="15 16" key="1">
    <citation type="submission" date="2018-06" db="EMBL/GenBank/DDBJ databases">
        <title>Genomic Encyclopedia of Archaeal and Bacterial Type Strains, Phase II (KMG-II): from individual species to whole genera.</title>
        <authorList>
            <person name="Goeker M."/>
        </authorList>
    </citation>
    <scope>NUCLEOTIDE SEQUENCE [LARGE SCALE GENOMIC DNA]</scope>
    <source>
        <strain evidence="15 16">DSM 23857</strain>
    </source>
</reference>
<evidence type="ECO:0000256" key="5">
    <source>
        <dbReference type="ARBA" id="ARBA00022679"/>
    </source>
</evidence>
<dbReference type="InterPro" id="IPR013217">
    <property type="entry name" value="Methyltransf_12"/>
</dbReference>
<dbReference type="SUPFAM" id="SSF53335">
    <property type="entry name" value="S-adenosyl-L-methionine-dependent methyltransferases"/>
    <property type="match status" value="1"/>
</dbReference>
<dbReference type="OrthoDB" id="626362at2"/>
<evidence type="ECO:0000256" key="7">
    <source>
        <dbReference type="ARBA" id="ARBA00022723"/>
    </source>
</evidence>
<comment type="cofactor">
    <cofactor evidence="1">
        <name>Mg(2+)</name>
        <dbReference type="ChEBI" id="CHEBI:18420"/>
    </cofactor>
</comment>
<evidence type="ECO:0000256" key="6">
    <source>
        <dbReference type="ARBA" id="ARBA00022691"/>
    </source>
</evidence>
<dbReference type="InterPro" id="IPR029063">
    <property type="entry name" value="SAM-dependent_MTases_sf"/>
</dbReference>
<sequence>MLLSITNTRKPATDLGFLLHKHPAKLQSVNIKSGIAHIFYSAATEEVCTCNLLLDIDPVSLVRDHKGGGSFALEQYVNDRPYVVSSLMSTAITKAFTSAVNGKCKDKPELVAMPMDLTVALSVVPIRGGVELLQNLFEPLGYTVKATQYKLDENFPEWGDSHYYTVELQHHITVQQLLSHLYVLIPVMDNVKHYFVNEDEVEKLLAKGEGWLEQHPFQELIVKRYLRYRSTLLKEANSALDVKEEEALVNEESGKKDACQPNLHDQRLATVRDALLATEASAVLDLGCGEGKLLRLLLEKRQFTRILGIDISLHVLNYAKRRLKFNRLSEEELGRITLAQGSVLYKDERLLGYDAAALVEVIEHLEEHRLQALEKNLFGYLQTPHIFITTPNKDWNNTFTEDNSKMRHTDHRFEWTRAAFAAWCEKVATTYPYKFVISDLGDAHEVYGAPSQLVHFTKI</sequence>
<comment type="similarity">
    <text evidence="2">Belongs to the methyltransferase superfamily. HEN1 family.</text>
</comment>
<dbReference type="Proteomes" id="UP000249547">
    <property type="component" value="Unassembled WGS sequence"/>
</dbReference>
<accession>A0A327QWL4</accession>
<feature type="domain" description="Methyltransferase type 12" evidence="13">
    <location>
        <begin position="284"/>
        <end position="375"/>
    </location>
</feature>
<dbReference type="InterPro" id="IPR038546">
    <property type="entry name" value="Hen1_N_sf"/>
</dbReference>
<dbReference type="GO" id="GO:0003723">
    <property type="term" value="F:RNA binding"/>
    <property type="evidence" value="ECO:0007669"/>
    <property type="project" value="UniProtKB-KW"/>
</dbReference>
<comment type="catalytic activity">
    <reaction evidence="12">
        <text>small RNA 3'-end nucleotide + S-adenosyl-L-methionine = small RNA 3'-end 2'-O-methylnucleotide + S-adenosyl-L-homocysteine + H(+)</text>
        <dbReference type="Rhea" id="RHEA:37887"/>
        <dbReference type="Rhea" id="RHEA-COMP:10415"/>
        <dbReference type="Rhea" id="RHEA-COMP:10416"/>
        <dbReference type="ChEBI" id="CHEBI:15378"/>
        <dbReference type="ChEBI" id="CHEBI:57856"/>
        <dbReference type="ChEBI" id="CHEBI:59789"/>
        <dbReference type="ChEBI" id="CHEBI:74896"/>
        <dbReference type="ChEBI" id="CHEBI:74898"/>
        <dbReference type="EC" id="2.1.1.386"/>
    </reaction>
</comment>
<dbReference type="InterPro" id="IPR026610">
    <property type="entry name" value="Hen1"/>
</dbReference>
<dbReference type="AlphaFoldDB" id="A0A327QWL4"/>